<name>A0A2H0WPG0_9BACT</name>
<dbReference type="SUPFAM" id="SSF54523">
    <property type="entry name" value="Pili subunits"/>
    <property type="match status" value="1"/>
</dbReference>
<evidence type="ECO:0000313" key="3">
    <source>
        <dbReference type="Proteomes" id="UP000230033"/>
    </source>
</evidence>
<keyword evidence="1" id="KW-0472">Membrane</keyword>
<organism evidence="2 3">
    <name type="scientific">Candidatus Shapirobacteria bacterium CG09_land_8_20_14_0_10_47_13</name>
    <dbReference type="NCBI Taxonomy" id="1974481"/>
    <lineage>
        <taxon>Bacteria</taxon>
        <taxon>Candidatus Shapironibacteriota</taxon>
    </lineage>
</organism>
<dbReference type="AlphaFoldDB" id="A0A2H0WPG0"/>
<keyword evidence="1" id="KW-0812">Transmembrane</keyword>
<evidence type="ECO:0000313" key="2">
    <source>
        <dbReference type="EMBL" id="PIS13809.1"/>
    </source>
</evidence>
<protein>
    <submittedName>
        <fullName evidence="2">Uncharacterized protein</fullName>
    </submittedName>
</protein>
<dbReference type="NCBIfam" id="TIGR02532">
    <property type="entry name" value="IV_pilin_GFxxxE"/>
    <property type="match status" value="1"/>
</dbReference>
<comment type="caution">
    <text evidence="2">The sequence shown here is derived from an EMBL/GenBank/DDBJ whole genome shotgun (WGS) entry which is preliminary data.</text>
</comment>
<accession>A0A2H0WPG0</accession>
<keyword evidence="1" id="KW-1133">Transmembrane helix</keyword>
<feature type="transmembrane region" description="Helical" evidence="1">
    <location>
        <begin position="13"/>
        <end position="35"/>
    </location>
</feature>
<reference evidence="3" key="1">
    <citation type="submission" date="2017-09" db="EMBL/GenBank/DDBJ databases">
        <title>Depth-based differentiation of microbial function through sediment-hosted aquifers and enrichment of novel symbionts in the deep terrestrial subsurface.</title>
        <authorList>
            <person name="Probst A.J."/>
            <person name="Ladd B."/>
            <person name="Jarett J.K."/>
            <person name="Geller-Mcgrath D.E."/>
            <person name="Sieber C.M.K."/>
            <person name="Emerson J.B."/>
            <person name="Anantharaman K."/>
            <person name="Thomas B.C."/>
            <person name="Malmstrom R."/>
            <person name="Stieglmeier M."/>
            <person name="Klingl A."/>
            <person name="Woyke T."/>
            <person name="Ryan C.M."/>
            <person name="Banfield J.F."/>
        </authorList>
    </citation>
    <scope>NUCLEOTIDE SEQUENCE [LARGE SCALE GENOMIC DNA]</scope>
</reference>
<dbReference type="Pfam" id="PF07963">
    <property type="entry name" value="N_methyl"/>
    <property type="match status" value="1"/>
</dbReference>
<feature type="non-terminal residue" evidence="2">
    <location>
        <position position="126"/>
    </location>
</feature>
<gene>
    <name evidence="2" type="ORF">COT65_02225</name>
</gene>
<dbReference type="InterPro" id="IPR012902">
    <property type="entry name" value="N_methyl_site"/>
</dbReference>
<dbReference type="Proteomes" id="UP000230033">
    <property type="component" value="Unassembled WGS sequence"/>
</dbReference>
<dbReference type="EMBL" id="PEZJ01000028">
    <property type="protein sequence ID" value="PIS13809.1"/>
    <property type="molecule type" value="Genomic_DNA"/>
</dbReference>
<sequence>MAVKKTGFTIVEMMIAVTILGIITTVGSNLFFTVLRGSTKAKVLQAVKQNGGYSLSVMESMIRNARRIESYPTATDFLTILNPDGGVTTFHCCGTTPNFLIASESGSLACAAARLTSDEVKVNNCA</sequence>
<evidence type="ECO:0000256" key="1">
    <source>
        <dbReference type="SAM" id="Phobius"/>
    </source>
</evidence>
<proteinExistence type="predicted"/>
<dbReference type="InterPro" id="IPR045584">
    <property type="entry name" value="Pilin-like"/>
</dbReference>